<reference evidence="1 2" key="1">
    <citation type="journal article" date="2018" name="Sci. Rep.">
        <title>Genomic signatures of local adaptation to the degree of environmental predictability in rotifers.</title>
        <authorList>
            <person name="Franch-Gras L."/>
            <person name="Hahn C."/>
            <person name="Garcia-Roger E.M."/>
            <person name="Carmona M.J."/>
            <person name="Serra M."/>
            <person name="Gomez A."/>
        </authorList>
    </citation>
    <scope>NUCLEOTIDE SEQUENCE [LARGE SCALE GENOMIC DNA]</scope>
    <source>
        <strain evidence="1">HYR1</strain>
    </source>
</reference>
<proteinExistence type="predicted"/>
<keyword evidence="2" id="KW-1185">Reference proteome</keyword>
<evidence type="ECO:0000313" key="1">
    <source>
        <dbReference type="EMBL" id="RNA20889.1"/>
    </source>
</evidence>
<dbReference type="Proteomes" id="UP000276133">
    <property type="component" value="Unassembled WGS sequence"/>
</dbReference>
<name>A0A3M7RBS9_BRAPC</name>
<evidence type="ECO:0000313" key="2">
    <source>
        <dbReference type="Proteomes" id="UP000276133"/>
    </source>
</evidence>
<dbReference type="AlphaFoldDB" id="A0A3M7RBS9"/>
<accession>A0A3M7RBS9</accession>
<dbReference type="EMBL" id="REGN01003763">
    <property type="protein sequence ID" value="RNA20889.1"/>
    <property type="molecule type" value="Genomic_DNA"/>
</dbReference>
<protein>
    <submittedName>
        <fullName evidence="1">Uncharacterized protein</fullName>
    </submittedName>
</protein>
<organism evidence="1 2">
    <name type="scientific">Brachionus plicatilis</name>
    <name type="common">Marine rotifer</name>
    <name type="synonym">Brachionus muelleri</name>
    <dbReference type="NCBI Taxonomy" id="10195"/>
    <lineage>
        <taxon>Eukaryota</taxon>
        <taxon>Metazoa</taxon>
        <taxon>Spiralia</taxon>
        <taxon>Gnathifera</taxon>
        <taxon>Rotifera</taxon>
        <taxon>Eurotatoria</taxon>
        <taxon>Monogononta</taxon>
        <taxon>Pseudotrocha</taxon>
        <taxon>Ploima</taxon>
        <taxon>Brachionidae</taxon>
        <taxon>Brachionus</taxon>
    </lineage>
</organism>
<comment type="caution">
    <text evidence="1">The sequence shown here is derived from an EMBL/GenBank/DDBJ whole genome shotgun (WGS) entry which is preliminary data.</text>
</comment>
<gene>
    <name evidence="1" type="ORF">BpHYR1_025430</name>
</gene>
<sequence>MSISSILMISQNSKLKHPSLDRLIFSILWVFKGNNYPASWFGQIVRSDFSQIIYMCTCFNYNSTWCIAFVRFVIGIDTNIFDFSFLLKLHIDQMRLWTVGLPERVHF</sequence>